<evidence type="ECO:0000256" key="2">
    <source>
        <dbReference type="SAM" id="MobiDB-lite"/>
    </source>
</evidence>
<dbReference type="InterPro" id="IPR001775">
    <property type="entry name" value="GspD/PilQ"/>
</dbReference>
<feature type="transmembrane region" description="Helical" evidence="3">
    <location>
        <begin position="21"/>
        <end position="43"/>
    </location>
</feature>
<dbReference type="InterPro" id="IPR004846">
    <property type="entry name" value="T2SS/T3SS_dom"/>
</dbReference>
<organism evidence="5 6">
    <name type="scientific">Veillonella nakazawae</name>
    <dbReference type="NCBI Taxonomy" id="2682456"/>
    <lineage>
        <taxon>Bacteria</taxon>
        <taxon>Bacillati</taxon>
        <taxon>Bacillota</taxon>
        <taxon>Negativicutes</taxon>
        <taxon>Veillonellales</taxon>
        <taxon>Veillonellaceae</taxon>
        <taxon>Veillonella</taxon>
    </lineage>
</organism>
<dbReference type="Pfam" id="PF00263">
    <property type="entry name" value="Secretin"/>
    <property type="match status" value="1"/>
</dbReference>
<keyword evidence="3" id="KW-0472">Membrane</keyword>
<feature type="region of interest" description="Disordered" evidence="2">
    <location>
        <begin position="61"/>
        <end position="85"/>
    </location>
</feature>
<accession>A0ABN5XTP2</accession>
<feature type="compositionally biased region" description="Basic and acidic residues" evidence="2">
    <location>
        <begin position="63"/>
        <end position="74"/>
    </location>
</feature>
<dbReference type="InterPro" id="IPR004845">
    <property type="entry name" value="T2SS_GspD_CS"/>
</dbReference>
<dbReference type="PROSITE" id="PS00875">
    <property type="entry name" value="T2SP_D"/>
    <property type="match status" value="1"/>
</dbReference>
<dbReference type="Proteomes" id="UP000509249">
    <property type="component" value="Chromosome"/>
</dbReference>
<dbReference type="PANTHER" id="PTHR30332:SF17">
    <property type="entry name" value="TYPE IV PILIATION SYSTEM PROTEIN DR_0774-RELATED"/>
    <property type="match status" value="1"/>
</dbReference>
<comment type="similarity">
    <text evidence="1">Belongs to the bacterial secretin family.</text>
</comment>
<dbReference type="PRINTS" id="PR00811">
    <property type="entry name" value="BCTERIALGSPD"/>
</dbReference>
<dbReference type="InterPro" id="IPR050810">
    <property type="entry name" value="Bact_Secretion_Sys_Channel"/>
</dbReference>
<feature type="domain" description="Type II/III secretion system secretin-like" evidence="4">
    <location>
        <begin position="305"/>
        <end position="462"/>
    </location>
</feature>
<evidence type="ECO:0000256" key="1">
    <source>
        <dbReference type="RuleBase" id="RU004003"/>
    </source>
</evidence>
<dbReference type="EMBL" id="AP022321">
    <property type="protein sequence ID" value="BBU34711.1"/>
    <property type="molecule type" value="Genomic_DNA"/>
</dbReference>
<evidence type="ECO:0000256" key="3">
    <source>
        <dbReference type="SAM" id="Phobius"/>
    </source>
</evidence>
<keyword evidence="3" id="KW-0812">Transmembrane</keyword>
<name>A0ABN5XTP2_9FIRM</name>
<protein>
    <recommendedName>
        <fullName evidence="4">Type II/III secretion system secretin-like domain-containing protein</fullName>
    </recommendedName>
</protein>
<evidence type="ECO:0000313" key="5">
    <source>
        <dbReference type="EMBL" id="BBU34711.1"/>
    </source>
</evidence>
<sequence length="462" mass="51240">MVKNQLGKDCLRSRVTIVRKKLFKASILLKIIIIVVMFLYASLGESSIVLASNTGPAVTTNLESDRDSLDREISNGKSNNNNDIEKDNVINEKGELRKSKGSITISVRNASLKETVLGICRSYRISVMGVESLTGNITATVQGETPEDLIKELGRLYHFSVSKQYNTILIEPDDKALENRELYVITPEHLPAESLKNIMGTVVKHDKMAVLSEQNEVIMHLTSGEKRRVETLVKAIDKEPKQVQLEATVIAMEQSYAKEQGIRWSWLSLTGHGEDKTNSYGAVTFGKTPGGEAYKFFVKPELSLMESSGKAALIAKPSIMALNGETAHILIGERIPVIEESEVNGERKRSTRYEEVGIKLNYTPIITGDGGVDAKIHAEVSTPIMVSEMKAYKISTRQAHTRVRLQPGEVLVIGGLMDNRDQHQIQKVPILGDIPLLGKLFRHSRKTKDSIEMLILVRAIVV</sequence>
<evidence type="ECO:0000259" key="4">
    <source>
        <dbReference type="Pfam" id="PF00263"/>
    </source>
</evidence>
<keyword evidence="6" id="KW-1185">Reference proteome</keyword>
<reference evidence="5 6" key="1">
    <citation type="journal article" date="2020" name="Int. J. Syst. Evol. Microbiol.">
        <title>Veillonella nakazawae sp. nov., an anaerobic gram-negative coccus isolated from the oral cavity of Japanese children.</title>
        <authorList>
            <person name="Mashima I."/>
            <person name="Theodorea C.F."/>
            <person name="Djais A.A."/>
            <person name="Kunihiro T."/>
            <person name="Kawamura Y."/>
            <person name="Otomo M."/>
            <person name="Saitoh M."/>
            <person name="Tamai R."/>
            <person name="Kiyoura Y."/>
        </authorList>
    </citation>
    <scope>NUCLEOTIDE SEQUENCE [LARGE SCALE GENOMIC DNA]</scope>
    <source>
        <strain evidence="5 6">T1-7</strain>
    </source>
</reference>
<evidence type="ECO:0000313" key="6">
    <source>
        <dbReference type="Proteomes" id="UP000509249"/>
    </source>
</evidence>
<proteinExistence type="inferred from homology"/>
<dbReference type="PANTHER" id="PTHR30332">
    <property type="entry name" value="PROBABLE GENERAL SECRETION PATHWAY PROTEIN D"/>
    <property type="match status" value="1"/>
</dbReference>
<keyword evidence="3" id="KW-1133">Transmembrane helix</keyword>
<gene>
    <name evidence="5" type="ORF">VEIT17_11570</name>
</gene>